<reference evidence="2 3" key="1">
    <citation type="submission" date="2014-06" db="EMBL/GenBank/DDBJ databases">
        <title>Evolutionary Origins and Diversification of the Mycorrhizal Mutualists.</title>
        <authorList>
            <consortium name="DOE Joint Genome Institute"/>
            <consortium name="Mycorrhizal Genomics Consortium"/>
            <person name="Kohler A."/>
            <person name="Kuo A."/>
            <person name="Nagy L.G."/>
            <person name="Floudas D."/>
            <person name="Copeland A."/>
            <person name="Barry K.W."/>
            <person name="Cichocki N."/>
            <person name="Veneault-Fourrey C."/>
            <person name="LaButti K."/>
            <person name="Lindquist E.A."/>
            <person name="Lipzen A."/>
            <person name="Lundell T."/>
            <person name="Morin E."/>
            <person name="Murat C."/>
            <person name="Riley R."/>
            <person name="Ohm R."/>
            <person name="Sun H."/>
            <person name="Tunlid A."/>
            <person name="Henrissat B."/>
            <person name="Grigoriev I.V."/>
            <person name="Hibbett D.S."/>
            <person name="Martin F."/>
        </authorList>
    </citation>
    <scope>NUCLEOTIDE SEQUENCE [LARGE SCALE GENOMIC DNA]</scope>
    <source>
        <strain evidence="2 3">SS14</strain>
    </source>
</reference>
<sequence>MSETESVSSTPSDELLQLVSDLKAERDELMRDVEGWRKRVSDLEKQIGMLNRRVEAERRDAWVASERMGVLEVEKKRVREDLERARRENNRLESALWTEETARKHAEEERDAATQATQEEQEKREAAEREAQRLQAELIQLREHTLRVEADLQAATATPKVSYSIHRFDDGDSTDVDEEYIPLGMRSLKLNSVSEEPEHDLPQSIRSDSDIGDDSDNELAHYEDDDGLDDDIFGDEDHTSSSFGSIHHTNSHLLRLDLSAVAPVPAPATSSHTRVGSMERGWSFHQTQAQAKTPKALPKVDHFFECLDALETDDSDGSSGVFATTKLFWHGAMKETEDEEEDDLPPFILPGQGTPPKQKMWKEIEAAKLESVVEEEEEEDSDAFSPRTQSPMTTPKMKKRSVDMKIPVFTPRGGVPKLQQTPPTPKQRATSHAVEAVVAPASNSSSSQEILRSPELRLPV</sequence>
<dbReference type="EMBL" id="KN837350">
    <property type="protein sequence ID" value="KIJ26993.1"/>
    <property type="molecule type" value="Genomic_DNA"/>
</dbReference>
<evidence type="ECO:0000313" key="2">
    <source>
        <dbReference type="EMBL" id="KIJ26993.1"/>
    </source>
</evidence>
<feature type="compositionally biased region" description="Basic and acidic residues" evidence="1">
    <location>
        <begin position="100"/>
        <end position="112"/>
    </location>
</feature>
<keyword evidence="3" id="KW-1185">Reference proteome</keyword>
<evidence type="ECO:0000256" key="1">
    <source>
        <dbReference type="SAM" id="MobiDB-lite"/>
    </source>
</evidence>
<organism evidence="2 3">
    <name type="scientific">Sphaerobolus stellatus (strain SS14)</name>
    <dbReference type="NCBI Taxonomy" id="990650"/>
    <lineage>
        <taxon>Eukaryota</taxon>
        <taxon>Fungi</taxon>
        <taxon>Dikarya</taxon>
        <taxon>Basidiomycota</taxon>
        <taxon>Agaricomycotina</taxon>
        <taxon>Agaricomycetes</taxon>
        <taxon>Phallomycetidae</taxon>
        <taxon>Geastrales</taxon>
        <taxon>Sphaerobolaceae</taxon>
        <taxon>Sphaerobolus</taxon>
    </lineage>
</organism>
<accession>A0A0C9TCU7</accession>
<name>A0A0C9TCU7_SPHS4</name>
<feature type="region of interest" description="Disordered" evidence="1">
    <location>
        <begin position="371"/>
        <end position="460"/>
    </location>
</feature>
<dbReference type="HOGENOM" id="CLU_594696_0_0_1"/>
<protein>
    <submittedName>
        <fullName evidence="2">Uncharacterized protein</fullName>
    </submittedName>
</protein>
<feature type="compositionally biased region" description="Acidic residues" evidence="1">
    <location>
        <begin position="372"/>
        <end position="382"/>
    </location>
</feature>
<feature type="region of interest" description="Disordered" evidence="1">
    <location>
        <begin position="189"/>
        <end position="236"/>
    </location>
</feature>
<dbReference type="OrthoDB" id="2528184at2759"/>
<gene>
    <name evidence="2" type="ORF">M422DRAFT_271882</name>
</gene>
<feature type="compositionally biased region" description="Acidic residues" evidence="1">
    <location>
        <begin position="210"/>
        <end position="234"/>
    </location>
</feature>
<feature type="region of interest" description="Disordered" evidence="1">
    <location>
        <begin position="337"/>
        <end position="357"/>
    </location>
</feature>
<proteinExistence type="predicted"/>
<evidence type="ECO:0000313" key="3">
    <source>
        <dbReference type="Proteomes" id="UP000054279"/>
    </source>
</evidence>
<feature type="compositionally biased region" description="Low complexity" evidence="1">
    <location>
        <begin position="433"/>
        <end position="447"/>
    </location>
</feature>
<dbReference type="Proteomes" id="UP000054279">
    <property type="component" value="Unassembled WGS sequence"/>
</dbReference>
<feature type="region of interest" description="Disordered" evidence="1">
    <location>
        <begin position="98"/>
        <end position="131"/>
    </location>
</feature>
<dbReference type="AlphaFoldDB" id="A0A0C9TCU7"/>
<feature type="compositionally biased region" description="Basic and acidic residues" evidence="1">
    <location>
        <begin position="120"/>
        <end position="131"/>
    </location>
</feature>